<dbReference type="AlphaFoldDB" id="A0AAF0TG60"/>
<dbReference type="PANTHER" id="PTHR15503">
    <property type="entry name" value="LDOC1 RELATED"/>
    <property type="match status" value="1"/>
</dbReference>
<accession>A0AAF0TG60</accession>
<name>A0AAF0TG60_SOLVR</name>
<dbReference type="Gene3D" id="2.40.70.10">
    <property type="entry name" value="Acid Proteases"/>
    <property type="match status" value="1"/>
</dbReference>
<gene>
    <name evidence="1" type="ORF">MTR67_008153</name>
</gene>
<sequence>MKRDCPHPRVLDSTQQQSRAVVPARNGSTYLYVSVRFASDFDMICDILDAPIRVSTPVGESVIVTHVYRTCPILFMGFQTWADLVILDMTDFDIILGMTWLSPYYVVLNSNTKYVTLEILGREKLEWERVYKPKQAKIMSSIWAKKLIGQGCLAYLAHIRDVEIEAPSIGSIPVVSEFIEVFPNDLSYMPLDRDIDFCIDLEPGMRPISIIPYRIAPA</sequence>
<reference evidence="1" key="1">
    <citation type="submission" date="2023-08" db="EMBL/GenBank/DDBJ databases">
        <title>A de novo genome assembly of Solanum verrucosum Schlechtendal, a Mexican diploid species geographically isolated from the other diploid A-genome species in potato relatives.</title>
        <authorList>
            <person name="Hosaka K."/>
        </authorList>
    </citation>
    <scope>NUCLEOTIDE SEQUENCE</scope>
    <source>
        <tissue evidence="1">Young leaves</tissue>
    </source>
</reference>
<evidence type="ECO:0008006" key="3">
    <source>
        <dbReference type="Google" id="ProtNLM"/>
    </source>
</evidence>
<dbReference type="Proteomes" id="UP001234989">
    <property type="component" value="Chromosome 2"/>
</dbReference>
<dbReference type="CDD" id="cd00303">
    <property type="entry name" value="retropepsin_like"/>
    <property type="match status" value="1"/>
</dbReference>
<evidence type="ECO:0000313" key="2">
    <source>
        <dbReference type="Proteomes" id="UP001234989"/>
    </source>
</evidence>
<organism evidence="1 2">
    <name type="scientific">Solanum verrucosum</name>
    <dbReference type="NCBI Taxonomy" id="315347"/>
    <lineage>
        <taxon>Eukaryota</taxon>
        <taxon>Viridiplantae</taxon>
        <taxon>Streptophyta</taxon>
        <taxon>Embryophyta</taxon>
        <taxon>Tracheophyta</taxon>
        <taxon>Spermatophyta</taxon>
        <taxon>Magnoliopsida</taxon>
        <taxon>eudicotyledons</taxon>
        <taxon>Gunneridae</taxon>
        <taxon>Pentapetalae</taxon>
        <taxon>asterids</taxon>
        <taxon>lamiids</taxon>
        <taxon>Solanales</taxon>
        <taxon>Solanaceae</taxon>
        <taxon>Solanoideae</taxon>
        <taxon>Solaneae</taxon>
        <taxon>Solanum</taxon>
    </lineage>
</organism>
<dbReference type="InterPro" id="IPR021109">
    <property type="entry name" value="Peptidase_aspartic_dom_sf"/>
</dbReference>
<dbReference type="InterPro" id="IPR032567">
    <property type="entry name" value="RTL1-rel"/>
</dbReference>
<evidence type="ECO:0000313" key="1">
    <source>
        <dbReference type="EMBL" id="WMV14768.1"/>
    </source>
</evidence>
<dbReference type="EMBL" id="CP133613">
    <property type="protein sequence ID" value="WMV14768.1"/>
    <property type="molecule type" value="Genomic_DNA"/>
</dbReference>
<proteinExistence type="predicted"/>
<dbReference type="Pfam" id="PF08284">
    <property type="entry name" value="RVP_2"/>
    <property type="match status" value="1"/>
</dbReference>
<protein>
    <recommendedName>
        <fullName evidence="3">RVP_2 domain-containing protein</fullName>
    </recommendedName>
</protein>
<dbReference type="PANTHER" id="PTHR15503:SF45">
    <property type="entry name" value="RNA-DIRECTED DNA POLYMERASE HOMOLOG"/>
    <property type="match status" value="1"/>
</dbReference>
<keyword evidence="2" id="KW-1185">Reference proteome</keyword>